<gene>
    <name evidence="1" type="ORF">EUBSIR_00437</name>
</gene>
<dbReference type="Proteomes" id="UP000005326">
    <property type="component" value="Unassembled WGS sequence"/>
</dbReference>
<keyword evidence="2" id="KW-1185">Reference proteome</keyword>
<protein>
    <submittedName>
        <fullName evidence="1">Phage head-tail adaptor</fullName>
    </submittedName>
</protein>
<accession>B0MKU4</accession>
<dbReference type="InterPro" id="IPR008767">
    <property type="entry name" value="Phage_SPP1_head-tail_adaptor"/>
</dbReference>
<sequence>MTFNRKITLISSEQKNGSQGKADRAVKTVYAKVSEPGVTAKYAAETAGYKSELTVYIWRREYSGQSVVQIDGKRYHVETTGAADSDLHIKLILARGG</sequence>
<name>B0MKU4_9FIRM</name>
<evidence type="ECO:0000313" key="2">
    <source>
        <dbReference type="Proteomes" id="UP000005326"/>
    </source>
</evidence>
<reference evidence="1" key="1">
    <citation type="submission" date="2007-10" db="EMBL/GenBank/DDBJ databases">
        <authorList>
            <person name="Fulton L."/>
            <person name="Clifton S."/>
            <person name="Fulton B."/>
            <person name="Xu J."/>
            <person name="Minx P."/>
            <person name="Pepin K.H."/>
            <person name="Johnson M."/>
            <person name="Thiruvilangam P."/>
            <person name="Bhonagiri V."/>
            <person name="Nash W.E."/>
            <person name="Mardis E.R."/>
            <person name="Wilson R.K."/>
        </authorList>
    </citation>
    <scope>NUCLEOTIDE SEQUENCE [LARGE SCALE GENOMIC DNA]</scope>
    <source>
        <strain evidence="1">DSM 15702</strain>
    </source>
</reference>
<evidence type="ECO:0000313" key="1">
    <source>
        <dbReference type="EMBL" id="EDS01639.1"/>
    </source>
</evidence>
<dbReference type="AlphaFoldDB" id="B0MKU4"/>
<comment type="caution">
    <text evidence="1">The sequence shown here is derived from an EMBL/GenBank/DDBJ whole genome shotgun (WGS) entry which is preliminary data.</text>
</comment>
<proteinExistence type="predicted"/>
<dbReference type="EMBL" id="ABCA03000033">
    <property type="protein sequence ID" value="EDS01639.1"/>
    <property type="molecule type" value="Genomic_DNA"/>
</dbReference>
<reference evidence="1" key="2">
    <citation type="submission" date="2014-06" db="EMBL/GenBank/DDBJ databases">
        <title>Draft genome sequence of Eubacterium siraeum (DSM 15702).</title>
        <authorList>
            <person name="Sudarsanam P."/>
            <person name="Ley R."/>
            <person name="Guruge J."/>
            <person name="Turnbaugh P.J."/>
            <person name="Mahowald M."/>
            <person name="Liep D."/>
            <person name="Gordon J."/>
        </authorList>
    </citation>
    <scope>NUCLEOTIDE SEQUENCE</scope>
    <source>
        <strain evidence="1">DSM 15702</strain>
    </source>
</reference>
<dbReference type="NCBIfam" id="TIGR01563">
    <property type="entry name" value="gp16_SPP1"/>
    <property type="match status" value="1"/>
</dbReference>
<organism evidence="1 2">
    <name type="scientific">[Eubacterium] siraeum DSM 15702</name>
    <dbReference type="NCBI Taxonomy" id="428128"/>
    <lineage>
        <taxon>Bacteria</taxon>
        <taxon>Bacillati</taxon>
        <taxon>Bacillota</taxon>
        <taxon>Clostridia</taxon>
        <taxon>Eubacteriales</taxon>
        <taxon>Oscillospiraceae</taxon>
        <taxon>Oscillospiraceae incertae sedis</taxon>
    </lineage>
</organism>